<comment type="caution">
    <text evidence="1">The sequence shown here is derived from an EMBL/GenBank/DDBJ whole genome shotgun (WGS) entry which is preliminary data.</text>
</comment>
<organism evidence="1 2">
    <name type="scientific">Mesorhizobium atlanticum</name>
    <dbReference type="NCBI Taxonomy" id="2233532"/>
    <lineage>
        <taxon>Bacteria</taxon>
        <taxon>Pseudomonadati</taxon>
        <taxon>Pseudomonadota</taxon>
        <taxon>Alphaproteobacteria</taxon>
        <taxon>Hyphomicrobiales</taxon>
        <taxon>Phyllobacteriaceae</taxon>
        <taxon>Mesorhizobium</taxon>
    </lineage>
</organism>
<keyword evidence="2" id="KW-1185">Reference proteome</keyword>
<reference evidence="1 2" key="1">
    <citation type="submission" date="2018-07" db="EMBL/GenBank/DDBJ databases">
        <title>Diversity of Mesorhizobium strains in Brazil.</title>
        <authorList>
            <person name="Helene L.C.F."/>
            <person name="Dall'Agnol R."/>
            <person name="Delamuta J.R.M."/>
            <person name="Hungria M."/>
        </authorList>
    </citation>
    <scope>NUCLEOTIDE SEQUENCE [LARGE SCALE GENOMIC DNA]</scope>
    <source>
        <strain evidence="1 2">CNPSo 3140</strain>
    </source>
</reference>
<evidence type="ECO:0000313" key="1">
    <source>
        <dbReference type="EMBL" id="RAZ75250.1"/>
    </source>
</evidence>
<evidence type="ECO:0000313" key="2">
    <source>
        <dbReference type="Proteomes" id="UP000251956"/>
    </source>
</evidence>
<dbReference type="EMBL" id="QMBQ01000005">
    <property type="protein sequence ID" value="RAZ75250.1"/>
    <property type="molecule type" value="Genomic_DNA"/>
</dbReference>
<accession>A0A330GP71</accession>
<dbReference type="AlphaFoldDB" id="A0A330GP71"/>
<name>A0A330GP71_9HYPH</name>
<protein>
    <submittedName>
        <fullName evidence="1">Uncharacterized protein</fullName>
    </submittedName>
</protein>
<gene>
    <name evidence="1" type="ORF">DPM35_20350</name>
</gene>
<sequence length="46" mass="5157">MIRPGFFAAMRQNGPSRRNFGLVNRPRVDKIALPPPGMAGEHNIRL</sequence>
<dbReference type="Proteomes" id="UP000251956">
    <property type="component" value="Unassembled WGS sequence"/>
</dbReference>
<dbReference type="OrthoDB" id="8087663at2"/>
<proteinExistence type="predicted"/>